<evidence type="ECO:0000313" key="2">
    <source>
        <dbReference type="EMBL" id="GAA4670449.1"/>
    </source>
</evidence>
<reference evidence="3" key="1">
    <citation type="journal article" date="2019" name="Int. J. Syst. Evol. Microbiol.">
        <title>The Global Catalogue of Microorganisms (GCM) 10K type strain sequencing project: providing services to taxonomists for standard genome sequencing and annotation.</title>
        <authorList>
            <consortium name="The Broad Institute Genomics Platform"/>
            <consortium name="The Broad Institute Genome Sequencing Center for Infectious Disease"/>
            <person name="Wu L."/>
            <person name="Ma J."/>
        </authorList>
    </citation>
    <scope>NUCLEOTIDE SEQUENCE [LARGE SCALE GENOMIC DNA]</scope>
    <source>
        <strain evidence="3">JCM 18127</strain>
    </source>
</reference>
<gene>
    <name evidence="2" type="ORF">GCM10023226_03770</name>
</gene>
<dbReference type="InterPro" id="IPR036291">
    <property type="entry name" value="NAD(P)-bd_dom_sf"/>
</dbReference>
<evidence type="ECO:0000313" key="3">
    <source>
        <dbReference type="Proteomes" id="UP001500621"/>
    </source>
</evidence>
<dbReference type="PANTHER" id="PTHR48079">
    <property type="entry name" value="PROTEIN YEEZ"/>
    <property type="match status" value="1"/>
</dbReference>
<proteinExistence type="predicted"/>
<name>A0ABP8VSK3_9ACTN</name>
<dbReference type="Pfam" id="PF01370">
    <property type="entry name" value="Epimerase"/>
    <property type="match status" value="1"/>
</dbReference>
<feature type="domain" description="NAD-dependent epimerase/dehydratase" evidence="1">
    <location>
        <begin position="6"/>
        <end position="169"/>
    </location>
</feature>
<evidence type="ECO:0000259" key="1">
    <source>
        <dbReference type="Pfam" id="PF01370"/>
    </source>
</evidence>
<comment type="caution">
    <text evidence="2">The sequence shown here is derived from an EMBL/GenBank/DDBJ whole genome shotgun (WGS) entry which is preliminary data.</text>
</comment>
<dbReference type="EMBL" id="BAABIM010000001">
    <property type="protein sequence ID" value="GAA4670449.1"/>
    <property type="molecule type" value="Genomic_DNA"/>
</dbReference>
<protein>
    <recommendedName>
        <fullName evidence="1">NAD-dependent epimerase/dehydratase domain-containing protein</fullName>
    </recommendedName>
</protein>
<organism evidence="2 3">
    <name type="scientific">Nocardioides nanhaiensis</name>
    <dbReference type="NCBI Taxonomy" id="1476871"/>
    <lineage>
        <taxon>Bacteria</taxon>
        <taxon>Bacillati</taxon>
        <taxon>Actinomycetota</taxon>
        <taxon>Actinomycetes</taxon>
        <taxon>Propionibacteriales</taxon>
        <taxon>Nocardioidaceae</taxon>
        <taxon>Nocardioides</taxon>
    </lineage>
</organism>
<keyword evidence="3" id="KW-1185">Reference proteome</keyword>
<dbReference type="InterPro" id="IPR051783">
    <property type="entry name" value="NAD(P)-dependent_oxidoreduct"/>
</dbReference>
<dbReference type="SUPFAM" id="SSF51735">
    <property type="entry name" value="NAD(P)-binding Rossmann-fold domains"/>
    <property type="match status" value="1"/>
</dbReference>
<accession>A0ABP8VSK3</accession>
<dbReference type="InterPro" id="IPR001509">
    <property type="entry name" value="Epimerase_deHydtase"/>
</dbReference>
<dbReference type="Proteomes" id="UP001500621">
    <property type="component" value="Unassembled WGS sequence"/>
</dbReference>
<dbReference type="Gene3D" id="3.40.50.720">
    <property type="entry name" value="NAD(P)-binding Rossmann-like Domain"/>
    <property type="match status" value="1"/>
</dbReference>
<sequence>MIMTTVLLTGATGLVGSRLLPRLADDGVDCRALVRRDVELPAGVTAVRGDLDDPASLAPALEGVDAVVHLAALFRTDDEAAIWRANHDGTRHLVEAVAAHAPTARVVMASTGNVYDATAPRPARETDPCTPTAAYPASKVAAEQLLRESGLTWSILRLPFVYGDDDGHLATIATLAPRFGLHPAHTYSVAHHRDVAALVRMALAGTTDGRVVNLTDDAPVTVWEMARLAGATLEESSAPLEHPWSGRMDGALARELGFRPTVPTIHAAAAEGIL</sequence>
<dbReference type="PANTHER" id="PTHR48079:SF6">
    <property type="entry name" value="NAD(P)-BINDING DOMAIN-CONTAINING PROTEIN-RELATED"/>
    <property type="match status" value="1"/>
</dbReference>